<evidence type="ECO:0000256" key="6">
    <source>
        <dbReference type="ARBA" id="ARBA00023136"/>
    </source>
</evidence>
<evidence type="ECO:0000313" key="18">
    <source>
        <dbReference type="Proteomes" id="UP000095281"/>
    </source>
</evidence>
<sequence>MGLFRVIIYGIMLGVYAGALFYDVRFVPRVGSQLWIQKLVMLITHTAPIAFILIDTLLTCHHAPDRRVGSLVILLLFLFYLGMFVICELFQVHVF</sequence>
<reference evidence="19" key="1">
    <citation type="submission" date="2016-11" db="UniProtKB">
        <authorList>
            <consortium name="WormBaseParasite"/>
        </authorList>
    </citation>
    <scope>IDENTIFICATION</scope>
</reference>
<comment type="catalytic activity">
    <reaction evidence="15">
        <text>13-(9Z-hexadecenoyloxy)-octadecanoate + H2O = 13-hydroxy-octadecanoate + (9Z)-hexadecenoate + H(+)</text>
        <dbReference type="Rhea" id="RHEA:52076"/>
        <dbReference type="ChEBI" id="CHEBI:15377"/>
        <dbReference type="ChEBI" id="CHEBI:15378"/>
        <dbReference type="ChEBI" id="CHEBI:32372"/>
        <dbReference type="ChEBI" id="CHEBI:136304"/>
        <dbReference type="ChEBI" id="CHEBI:136315"/>
    </reaction>
    <physiologicalReaction direction="left-to-right" evidence="15">
        <dbReference type="Rhea" id="RHEA:52077"/>
    </physiologicalReaction>
</comment>
<feature type="transmembrane region" description="Helical" evidence="17">
    <location>
        <begin position="39"/>
        <end position="58"/>
    </location>
</feature>
<comment type="catalytic activity">
    <reaction evidence="9">
        <text>9-hexadecanoyloxy-octadecanoate + H2O = 9-hydroxy-octadecanoate + hexadecanoate + H(+)</text>
        <dbReference type="Rhea" id="RHEA:52052"/>
        <dbReference type="ChEBI" id="CHEBI:7896"/>
        <dbReference type="ChEBI" id="CHEBI:15377"/>
        <dbReference type="ChEBI" id="CHEBI:15378"/>
        <dbReference type="ChEBI" id="CHEBI:83670"/>
        <dbReference type="ChEBI" id="CHEBI:136286"/>
    </reaction>
    <physiologicalReaction direction="left-to-right" evidence="9">
        <dbReference type="Rhea" id="RHEA:52053"/>
    </physiologicalReaction>
</comment>
<evidence type="ECO:0000256" key="14">
    <source>
        <dbReference type="ARBA" id="ARBA00049296"/>
    </source>
</evidence>
<keyword evidence="5 17" id="KW-1133">Transmembrane helix</keyword>
<evidence type="ECO:0000256" key="12">
    <source>
        <dbReference type="ARBA" id="ARBA00048800"/>
    </source>
</evidence>
<dbReference type="GO" id="GO:0012505">
    <property type="term" value="C:endomembrane system"/>
    <property type="evidence" value="ECO:0007669"/>
    <property type="project" value="UniProtKB-SubCell"/>
</dbReference>
<comment type="catalytic activity">
    <reaction evidence="8">
        <text>13-octadecanoyloxy-octadecanoate + H2O = 13-hydroxy-octadecanoate + octadecanoate + H(+)</text>
        <dbReference type="Rhea" id="RHEA:52084"/>
        <dbReference type="ChEBI" id="CHEBI:15377"/>
        <dbReference type="ChEBI" id="CHEBI:15378"/>
        <dbReference type="ChEBI" id="CHEBI:25629"/>
        <dbReference type="ChEBI" id="CHEBI:136304"/>
        <dbReference type="ChEBI" id="CHEBI:136335"/>
    </reaction>
    <physiologicalReaction direction="left-to-right" evidence="8">
        <dbReference type="Rhea" id="RHEA:52085"/>
    </physiologicalReaction>
</comment>
<keyword evidence="4 17" id="KW-0812">Transmembrane</keyword>
<dbReference type="InterPro" id="IPR006838">
    <property type="entry name" value="ADTRP_AIG1"/>
</dbReference>
<organism evidence="18 19">
    <name type="scientific">Meloidogyne hapla</name>
    <name type="common">Root-knot nematode worm</name>
    <dbReference type="NCBI Taxonomy" id="6305"/>
    <lineage>
        <taxon>Eukaryota</taxon>
        <taxon>Metazoa</taxon>
        <taxon>Ecdysozoa</taxon>
        <taxon>Nematoda</taxon>
        <taxon>Chromadorea</taxon>
        <taxon>Rhabditida</taxon>
        <taxon>Tylenchina</taxon>
        <taxon>Tylenchomorpha</taxon>
        <taxon>Tylenchoidea</taxon>
        <taxon>Meloidogynidae</taxon>
        <taxon>Meloidogyninae</taxon>
        <taxon>Meloidogyne</taxon>
    </lineage>
</organism>
<proteinExistence type="inferred from homology"/>
<evidence type="ECO:0000256" key="13">
    <source>
        <dbReference type="ARBA" id="ARBA00049221"/>
    </source>
</evidence>
<evidence type="ECO:0000256" key="8">
    <source>
        <dbReference type="ARBA" id="ARBA00047427"/>
    </source>
</evidence>
<evidence type="ECO:0000256" key="1">
    <source>
        <dbReference type="ARBA" id="ARBA00000923"/>
    </source>
</evidence>
<protein>
    <submittedName>
        <fullName evidence="19">DUF420 domain-containing protein</fullName>
    </submittedName>
</protein>
<comment type="catalytic activity">
    <reaction evidence="16">
        <text>12-(9Z-hexadecenoyloxy)-octadecanoate + H2O = 12-hydroxyoctadecanoate + (9Z)-hexadecenoate + H(+)</text>
        <dbReference type="Rhea" id="RHEA:52072"/>
        <dbReference type="ChEBI" id="CHEBI:15377"/>
        <dbReference type="ChEBI" id="CHEBI:15378"/>
        <dbReference type="ChEBI" id="CHEBI:32372"/>
        <dbReference type="ChEBI" id="CHEBI:84201"/>
        <dbReference type="ChEBI" id="CHEBI:136312"/>
    </reaction>
    <physiologicalReaction direction="left-to-right" evidence="16">
        <dbReference type="Rhea" id="RHEA:52073"/>
    </physiologicalReaction>
</comment>
<dbReference type="GO" id="GO:0016020">
    <property type="term" value="C:membrane"/>
    <property type="evidence" value="ECO:0007669"/>
    <property type="project" value="InterPro"/>
</dbReference>
<keyword evidence="18" id="KW-1185">Reference proteome</keyword>
<dbReference type="Proteomes" id="UP000095281">
    <property type="component" value="Unplaced"/>
</dbReference>
<evidence type="ECO:0000256" key="15">
    <source>
        <dbReference type="ARBA" id="ARBA00049322"/>
    </source>
</evidence>
<evidence type="ECO:0000256" key="7">
    <source>
        <dbReference type="ARBA" id="ARBA00047368"/>
    </source>
</evidence>
<feature type="transmembrane region" description="Helical" evidence="17">
    <location>
        <begin position="70"/>
        <end position="90"/>
    </location>
</feature>
<name>A0A1I8BH65_MELHA</name>
<comment type="catalytic activity">
    <reaction evidence="10">
        <text>12-octadecanoyloxy-octadecanoate + H2O = 12-hydroxyoctadecanoate + octadecanoate + H(+)</text>
        <dbReference type="Rhea" id="RHEA:52080"/>
        <dbReference type="ChEBI" id="CHEBI:15377"/>
        <dbReference type="ChEBI" id="CHEBI:15378"/>
        <dbReference type="ChEBI" id="CHEBI:25629"/>
        <dbReference type="ChEBI" id="CHEBI:84201"/>
        <dbReference type="ChEBI" id="CHEBI:136330"/>
    </reaction>
    <physiologicalReaction direction="left-to-right" evidence="10">
        <dbReference type="Rhea" id="RHEA:52081"/>
    </physiologicalReaction>
</comment>
<comment type="subcellular location">
    <subcellularLocation>
        <location evidence="2">Endomembrane system</location>
        <topology evidence="2">Multi-pass membrane protein</topology>
    </subcellularLocation>
</comment>
<comment type="catalytic activity">
    <reaction evidence="1">
        <text>9-(9Z-hexadecenoyloxy)-octadecanoate + H2O = (9Z)-hexadecenoate + 9-hydroxy-octadecanoate + H(+)</text>
        <dbReference type="Rhea" id="RHEA:52068"/>
        <dbReference type="ChEBI" id="CHEBI:15377"/>
        <dbReference type="ChEBI" id="CHEBI:15378"/>
        <dbReference type="ChEBI" id="CHEBI:32372"/>
        <dbReference type="ChEBI" id="CHEBI:136286"/>
        <dbReference type="ChEBI" id="CHEBI:136309"/>
    </reaction>
    <physiologicalReaction direction="left-to-right" evidence="1">
        <dbReference type="Rhea" id="RHEA:52069"/>
    </physiologicalReaction>
</comment>
<accession>A0A1I8BH65</accession>
<dbReference type="Pfam" id="PF04750">
    <property type="entry name" value="Far-17a_AIG1"/>
    <property type="match status" value="1"/>
</dbReference>
<comment type="catalytic activity">
    <reaction evidence="12">
        <text>9-(9Z-octadecenoyloxy)-octadecanoate + H2O = 9-hydroxy-octadecanoate + (9Z)-octadecenoate + H(+)</text>
        <dbReference type="Rhea" id="RHEA:52048"/>
        <dbReference type="ChEBI" id="CHEBI:15377"/>
        <dbReference type="ChEBI" id="CHEBI:15378"/>
        <dbReference type="ChEBI" id="CHEBI:30823"/>
        <dbReference type="ChEBI" id="CHEBI:136282"/>
        <dbReference type="ChEBI" id="CHEBI:136286"/>
    </reaction>
    <physiologicalReaction direction="left-to-right" evidence="12">
        <dbReference type="Rhea" id="RHEA:52049"/>
    </physiologicalReaction>
</comment>
<feature type="transmembrane region" description="Helical" evidence="17">
    <location>
        <begin position="6"/>
        <end position="27"/>
    </location>
</feature>
<evidence type="ECO:0000256" key="11">
    <source>
        <dbReference type="ARBA" id="ARBA00048701"/>
    </source>
</evidence>
<evidence type="ECO:0000256" key="3">
    <source>
        <dbReference type="ARBA" id="ARBA00009300"/>
    </source>
</evidence>
<evidence type="ECO:0000256" key="9">
    <source>
        <dbReference type="ARBA" id="ARBA00047863"/>
    </source>
</evidence>
<comment type="similarity">
    <text evidence="3">Belongs to the AIG1 family.</text>
</comment>
<evidence type="ECO:0000256" key="5">
    <source>
        <dbReference type="ARBA" id="ARBA00022989"/>
    </source>
</evidence>
<comment type="catalytic activity">
    <reaction evidence="7">
        <text>12-hexadecanoyloxy-octadecanoate + H2O = 12-hydroxyoctadecanoate + hexadecanoate + H(+)</text>
        <dbReference type="Rhea" id="RHEA:52056"/>
        <dbReference type="ChEBI" id="CHEBI:7896"/>
        <dbReference type="ChEBI" id="CHEBI:15377"/>
        <dbReference type="ChEBI" id="CHEBI:15378"/>
        <dbReference type="ChEBI" id="CHEBI:83677"/>
        <dbReference type="ChEBI" id="CHEBI:84201"/>
    </reaction>
    <physiologicalReaction direction="left-to-right" evidence="7">
        <dbReference type="Rhea" id="RHEA:52057"/>
    </physiologicalReaction>
</comment>
<evidence type="ECO:0000256" key="2">
    <source>
        <dbReference type="ARBA" id="ARBA00004127"/>
    </source>
</evidence>
<evidence type="ECO:0000256" key="17">
    <source>
        <dbReference type="SAM" id="Phobius"/>
    </source>
</evidence>
<evidence type="ECO:0000256" key="10">
    <source>
        <dbReference type="ARBA" id="ARBA00048680"/>
    </source>
</evidence>
<evidence type="ECO:0000313" key="19">
    <source>
        <dbReference type="WBParaSite" id="MhA1_Contig239.frz3.gene29"/>
    </source>
</evidence>
<dbReference type="AlphaFoldDB" id="A0A1I8BH65"/>
<evidence type="ECO:0000256" key="16">
    <source>
        <dbReference type="ARBA" id="ARBA00049428"/>
    </source>
</evidence>
<evidence type="ECO:0000256" key="4">
    <source>
        <dbReference type="ARBA" id="ARBA00022692"/>
    </source>
</evidence>
<comment type="catalytic activity">
    <reaction evidence="14">
        <text>13-(9Z-octadecenoyloxy)-octadecanoate + H2O = 13-hydroxy-octadecanoate + (9Z)-octadecenoate + H(+)</text>
        <dbReference type="Rhea" id="RHEA:52064"/>
        <dbReference type="ChEBI" id="CHEBI:15377"/>
        <dbReference type="ChEBI" id="CHEBI:15378"/>
        <dbReference type="ChEBI" id="CHEBI:30823"/>
        <dbReference type="ChEBI" id="CHEBI:136303"/>
        <dbReference type="ChEBI" id="CHEBI:136304"/>
    </reaction>
    <physiologicalReaction direction="left-to-right" evidence="14">
        <dbReference type="Rhea" id="RHEA:52065"/>
    </physiologicalReaction>
</comment>
<comment type="catalytic activity">
    <reaction evidence="13">
        <text>9-octadecanoyloxy-octadecanoate + H2O = 9-hydroxy-octadecanoate + octadecanoate + H(+)</text>
        <dbReference type="Rhea" id="RHEA:52096"/>
        <dbReference type="ChEBI" id="CHEBI:15377"/>
        <dbReference type="ChEBI" id="CHEBI:15378"/>
        <dbReference type="ChEBI" id="CHEBI:25629"/>
        <dbReference type="ChEBI" id="CHEBI:136286"/>
        <dbReference type="ChEBI" id="CHEBI:136373"/>
    </reaction>
    <physiologicalReaction direction="left-to-right" evidence="13">
        <dbReference type="Rhea" id="RHEA:52097"/>
    </physiologicalReaction>
</comment>
<comment type="catalytic activity">
    <reaction evidence="11">
        <text>12-(9Z-octadecenoyloxy)-octadecanoate + H2O = 12-hydroxyoctadecanoate + (9Z)-octadecenoate + H(+)</text>
        <dbReference type="Rhea" id="RHEA:52060"/>
        <dbReference type="ChEBI" id="CHEBI:15377"/>
        <dbReference type="ChEBI" id="CHEBI:15378"/>
        <dbReference type="ChEBI" id="CHEBI:30823"/>
        <dbReference type="ChEBI" id="CHEBI:84201"/>
        <dbReference type="ChEBI" id="CHEBI:136302"/>
    </reaction>
    <physiologicalReaction direction="left-to-right" evidence="11">
        <dbReference type="Rhea" id="RHEA:52061"/>
    </physiologicalReaction>
</comment>
<dbReference type="WBParaSite" id="MhA1_Contig239.frz3.gene29">
    <property type="protein sequence ID" value="MhA1_Contig239.frz3.gene29"/>
    <property type="gene ID" value="MhA1_Contig239.frz3.gene29"/>
</dbReference>
<keyword evidence="6 17" id="KW-0472">Membrane</keyword>